<reference evidence="1 2" key="1">
    <citation type="submission" date="2018-01" db="EMBL/GenBank/DDBJ databases">
        <title>Genome characterization of the sugarcane-associated fungus Trichoderma ghanense CCMA-1212 and their application in lignocelulose bioconversion.</title>
        <authorList>
            <person name="Steindorff A.S."/>
            <person name="Mendes T.D."/>
            <person name="Vilela E.S.D."/>
            <person name="Rodrigues D.S."/>
            <person name="Formighieri E.F."/>
            <person name="Melo I.S."/>
            <person name="Favaro L.C.L."/>
        </authorList>
    </citation>
    <scope>NUCLEOTIDE SEQUENCE [LARGE SCALE GENOMIC DNA]</scope>
    <source>
        <strain evidence="1 2">CCMA-1212</strain>
    </source>
</reference>
<dbReference type="EMBL" id="PPTA01000010">
    <property type="protein sequence ID" value="TFB00858.1"/>
    <property type="molecule type" value="Genomic_DNA"/>
</dbReference>
<evidence type="ECO:0000313" key="2">
    <source>
        <dbReference type="Proteomes" id="UP001642720"/>
    </source>
</evidence>
<dbReference type="RefSeq" id="XP_073557059.1">
    <property type="nucleotide sequence ID" value="XM_073704716.1"/>
</dbReference>
<dbReference type="GeneID" id="300579166"/>
<gene>
    <name evidence="1" type="ORF">CCMA1212_007549</name>
</gene>
<sequence>MSAFIVRSDDQARRFGKLSVNAFQSLLLDQDKITSIKALIVIIAIHCESSVELNLAVPLILALQKRRKATGKETFFIHVRYVILILSYGTDCESRCSLQSDSRNGSLQQREGRPHRPVKDTDLFFELRNRFQEKMHSQWQDRGTAMMNFLGLPLTDYFTLGKRPRHRPIQKLWVQVPGLIRASIAQKIVYKFEYEGVSDVIGNESQYVVCLLPHAVGRRRISLTLWTTTFSSSRCLTRSILKAAKRATCFAAAQYLSWGEIMEALTKPLHAHDIVKEPTAAVWPSVQLAEDAVGLPSSSMQVAFGSSVADKRHSSGWEPKWTAADFFKIVGDEAQSGLDLDIARATIANCFVDGQTEREGITEEDRHSLFIYRHKRLCWCFASCPIVIGRGTTSSEGFKALLVLCILSYSNWKGYHQQ</sequence>
<proteinExistence type="predicted"/>
<evidence type="ECO:0000313" key="1">
    <source>
        <dbReference type="EMBL" id="TFB00858.1"/>
    </source>
</evidence>
<keyword evidence="2" id="KW-1185">Reference proteome</keyword>
<name>A0ABY2GY17_9HYPO</name>
<accession>A0ABY2GY17</accession>
<protein>
    <submittedName>
        <fullName evidence="1">Uncharacterized protein</fullName>
    </submittedName>
</protein>
<comment type="caution">
    <text evidence="1">The sequence shown here is derived from an EMBL/GenBank/DDBJ whole genome shotgun (WGS) entry which is preliminary data.</text>
</comment>
<dbReference type="Proteomes" id="UP001642720">
    <property type="component" value="Unassembled WGS sequence"/>
</dbReference>
<organism evidence="1 2">
    <name type="scientific">Trichoderma ghanense</name>
    <dbReference type="NCBI Taxonomy" id="65468"/>
    <lineage>
        <taxon>Eukaryota</taxon>
        <taxon>Fungi</taxon>
        <taxon>Dikarya</taxon>
        <taxon>Ascomycota</taxon>
        <taxon>Pezizomycotina</taxon>
        <taxon>Sordariomycetes</taxon>
        <taxon>Hypocreomycetidae</taxon>
        <taxon>Hypocreales</taxon>
        <taxon>Hypocreaceae</taxon>
        <taxon>Trichoderma</taxon>
    </lineage>
</organism>